<dbReference type="Pfam" id="PF18759">
    <property type="entry name" value="Plavaka"/>
    <property type="match status" value="1"/>
</dbReference>
<dbReference type="InterPro" id="IPR041078">
    <property type="entry name" value="Plavaka"/>
</dbReference>
<organism evidence="1 2">
    <name type="scientific">Rickenella mellea</name>
    <dbReference type="NCBI Taxonomy" id="50990"/>
    <lineage>
        <taxon>Eukaryota</taxon>
        <taxon>Fungi</taxon>
        <taxon>Dikarya</taxon>
        <taxon>Basidiomycota</taxon>
        <taxon>Agaricomycotina</taxon>
        <taxon>Agaricomycetes</taxon>
        <taxon>Hymenochaetales</taxon>
        <taxon>Rickenellaceae</taxon>
        <taxon>Rickenella</taxon>
    </lineage>
</organism>
<dbReference type="OrthoDB" id="3232986at2759"/>
<keyword evidence="2" id="KW-1185">Reference proteome</keyword>
<evidence type="ECO:0000313" key="2">
    <source>
        <dbReference type="Proteomes" id="UP000294933"/>
    </source>
</evidence>
<accession>A0A4Y7PG66</accession>
<feature type="non-terminal residue" evidence="1">
    <location>
        <position position="330"/>
    </location>
</feature>
<dbReference type="EMBL" id="ML170343">
    <property type="protein sequence ID" value="TDL14393.1"/>
    <property type="molecule type" value="Genomic_DNA"/>
</dbReference>
<proteinExistence type="predicted"/>
<dbReference type="VEuPathDB" id="FungiDB:BD410DRAFT_701553"/>
<feature type="non-terminal residue" evidence="1">
    <location>
        <position position="1"/>
    </location>
</feature>
<dbReference type="Proteomes" id="UP000294933">
    <property type="component" value="Unassembled WGS sequence"/>
</dbReference>
<protein>
    <submittedName>
        <fullName evidence="1">Uncharacterized protein</fullName>
    </submittedName>
</protein>
<dbReference type="AlphaFoldDB" id="A0A4Y7PG66"/>
<name>A0A4Y7PG66_9AGAM</name>
<evidence type="ECO:0000313" key="1">
    <source>
        <dbReference type="EMBL" id="TDL14393.1"/>
    </source>
</evidence>
<gene>
    <name evidence="1" type="ORF">BD410DRAFT_701553</name>
</gene>
<sequence length="330" mass="38036">LFHLCMNIIMKPLKECSKSPMYMVDPIGDLCRVRTIYGAHMSDLPEMLVLACVSQGCSPISMARLHKFGDYPAHPLRHGAHTLQQIAELQMRCDVTDLKALKVTCSEMGLNGVLDPFWEDWKFADPCQFLAPDALHQWHKMFMDHVVKWGRMLLGDVELDRRLSVLQPRVGFCHFSSGITRFKQHTGREQRDLQRVFVAIMAGSPLVNTQILRAFRAYLDFVYLGQYERHTDQSIELLHTVLTNFHANKKALSRAGCRDGKKRKGNFYIPKMELMHHVGYFTKLLGVSAQFTSDVTERCHIVFAKVPYAFGTNKKNYPPQMCRFIDRLER</sequence>
<dbReference type="STRING" id="50990.A0A4Y7PG66"/>
<reference evidence="1 2" key="1">
    <citation type="submission" date="2018-06" db="EMBL/GenBank/DDBJ databases">
        <title>A transcriptomic atlas of mushroom development highlights an independent origin of complex multicellularity.</title>
        <authorList>
            <consortium name="DOE Joint Genome Institute"/>
            <person name="Krizsan K."/>
            <person name="Almasi E."/>
            <person name="Merenyi Z."/>
            <person name="Sahu N."/>
            <person name="Viragh M."/>
            <person name="Koszo T."/>
            <person name="Mondo S."/>
            <person name="Kiss B."/>
            <person name="Balint B."/>
            <person name="Kues U."/>
            <person name="Barry K."/>
            <person name="Hegedus J.C."/>
            <person name="Henrissat B."/>
            <person name="Johnson J."/>
            <person name="Lipzen A."/>
            <person name="Ohm R."/>
            <person name="Nagy I."/>
            <person name="Pangilinan J."/>
            <person name="Yan J."/>
            <person name="Xiong Y."/>
            <person name="Grigoriev I.V."/>
            <person name="Hibbett D.S."/>
            <person name="Nagy L.G."/>
        </authorList>
    </citation>
    <scope>NUCLEOTIDE SEQUENCE [LARGE SCALE GENOMIC DNA]</scope>
    <source>
        <strain evidence="1 2">SZMC22713</strain>
    </source>
</reference>